<evidence type="ECO:0000313" key="1">
    <source>
        <dbReference type="EMBL" id="JAG63335.1"/>
    </source>
</evidence>
<reference evidence="1" key="1">
    <citation type="submission" date="2014-09" db="EMBL/GenBank/DDBJ databases">
        <authorList>
            <person name="Magalhaes I.L.F."/>
            <person name="Oliveira U."/>
            <person name="Santos F.R."/>
            <person name="Vidigal T.H.D.A."/>
            <person name="Brescovit A.D."/>
            <person name="Santos A.J."/>
        </authorList>
    </citation>
    <scope>NUCLEOTIDE SEQUENCE</scope>
</reference>
<name>A0A0K8TDV0_LYGHE</name>
<dbReference type="EMBL" id="GBRD01002486">
    <property type="protein sequence ID" value="JAG63335.1"/>
    <property type="molecule type" value="Transcribed_RNA"/>
</dbReference>
<proteinExistence type="predicted"/>
<sequence length="310" mass="34703">MSHLLQYCIYIFWPRNAFRMDRVEKKLIAVDYPDAASLNDAQTVFNLLFRPTPQRKKLIAWVSRKVVEFIEGIRFPENSNEELNQLSQSFTGGSARVVVGSTTIGGEKTSSLDSDVLSIFLNFVYGSKGTLEAFIKATLSRNNTENIWISILDDLKPRSALCGNREARNEILLYGTTTLSAELLELLGITGPPSEDSSHSPDIFDEVDDVVKRAEALLTKPLPVVPSTSPCSPEKIIRPLAKLKEDARKLSTQIRSECSVEEVIKRNEQALTHIRTAAADFEEFVDELRNLKVAVKKLDDIKKKCDGELT</sequence>
<organism evidence="1">
    <name type="scientific">Lygus hesperus</name>
    <name type="common">Western plant bug</name>
    <dbReference type="NCBI Taxonomy" id="30085"/>
    <lineage>
        <taxon>Eukaryota</taxon>
        <taxon>Metazoa</taxon>
        <taxon>Ecdysozoa</taxon>
        <taxon>Arthropoda</taxon>
        <taxon>Hexapoda</taxon>
        <taxon>Insecta</taxon>
        <taxon>Pterygota</taxon>
        <taxon>Neoptera</taxon>
        <taxon>Paraneoptera</taxon>
        <taxon>Hemiptera</taxon>
        <taxon>Heteroptera</taxon>
        <taxon>Panheteroptera</taxon>
        <taxon>Cimicomorpha</taxon>
        <taxon>Miridae</taxon>
        <taxon>Mirini</taxon>
        <taxon>Lygus</taxon>
    </lineage>
</organism>
<accession>A0A0K8TDV0</accession>
<dbReference type="AlphaFoldDB" id="A0A0K8TDV0"/>
<protein>
    <submittedName>
        <fullName evidence="1">Uncharacterized protein</fullName>
    </submittedName>
</protein>